<organism evidence="1">
    <name type="scientific">viral metagenome</name>
    <dbReference type="NCBI Taxonomy" id="1070528"/>
    <lineage>
        <taxon>unclassified sequences</taxon>
        <taxon>metagenomes</taxon>
        <taxon>organismal metagenomes</taxon>
    </lineage>
</organism>
<evidence type="ECO:0000313" key="1">
    <source>
        <dbReference type="EMBL" id="QHT15501.1"/>
    </source>
</evidence>
<reference evidence="1" key="1">
    <citation type="journal article" date="2020" name="Nature">
        <title>Giant virus diversity and host interactions through global metagenomics.</title>
        <authorList>
            <person name="Schulz F."/>
            <person name="Roux S."/>
            <person name="Paez-Espino D."/>
            <person name="Jungbluth S."/>
            <person name="Walsh D.A."/>
            <person name="Denef V.J."/>
            <person name="McMahon K.D."/>
            <person name="Konstantinidis K.T."/>
            <person name="Eloe-Fadrosh E.A."/>
            <person name="Kyrpides N.C."/>
            <person name="Woyke T."/>
        </authorList>
    </citation>
    <scope>NUCLEOTIDE SEQUENCE</scope>
    <source>
        <strain evidence="1">GVMAG-M-3300023174-176</strain>
    </source>
</reference>
<proteinExistence type="predicted"/>
<dbReference type="PANTHER" id="PTHR40743">
    <property type="entry name" value="NUCLEOTIDE-DIPHOSPHO-SUGAR TRANSFERASE CONTAINING PROTEIN"/>
    <property type="match status" value="1"/>
</dbReference>
<accession>A0A6C0DGI5</accession>
<name>A0A6C0DGI5_9ZZZZ</name>
<protein>
    <submittedName>
        <fullName evidence="1">Uncharacterized protein</fullName>
    </submittedName>
</protein>
<dbReference type="PANTHER" id="PTHR40743:SF1">
    <property type="entry name" value="POSSIBLE GLYCOSYLTRANSFERASE"/>
    <property type="match status" value="1"/>
</dbReference>
<sequence length="733" mass="83629">MSGRRIPPIVNSKTIPYKDGLTAIWLTNQDISNKKFRKWSGLVTSIQDYIKWCRHAPILAVALHTLTPSDYELLKVHRATIQHLFVTQEVAKEYTISNTFIIDSLCTQYPVIPFQHDGTEATSLAMIAILFHMTHIVDIPLSEKCSDAIKTLGIKQSFGAVPPDIWFITQYFVHKMTKRAKEFRQCLKNNLACEAIDKVILLNESDLKYEWSGTKGSEKVEQVIIGTRLTYADLLKYTYEHVPDNTIVIYANADIYCNQTLEELYSVDMRDKMFALLRWDEVSGPDDLKIFGPRVDSQDAWIVHASSVKKRTWDWSTFQYKLGTAGCDNRFTGDMFGMKFMISNPCNSIKTVHIHKTEIRDYNKHDIIQAKIYLYIHPSNITYMEQARSGPKLVGKIEGRNTNVTIRCLNQKQAQTYTVMLAREKKFVWSHETASIQSGSTLAIHNWTNAFTTGGGLLYDYKKIYAGPGETFDPFISTSNIPSRTSFFGSVEQVDNMIVIPSNQQSTFTNPDLYCIRYLAYAIQLYKKYPDINFNIFMPQAILNTIRTFKLRDSTEAVPAIAWNPNASIYIKNAYGFLPEILEVSPVEIQTLRDAWPAFKEPSESKFCVVLTDDLITSTFAETVLGPLIKMPIVCVGRKEFGLEAYNKVRGASLCILFNLPKQDEDWMKLWCLPRGCRVLEFQNELKVVGDFQHFAAAADLECWLMSLHKGPTEDLQGQMVTQVGEWLKVNAV</sequence>
<dbReference type="AlphaFoldDB" id="A0A6C0DGI5"/>
<dbReference type="EMBL" id="MN739613">
    <property type="protein sequence ID" value="QHT15501.1"/>
    <property type="molecule type" value="Genomic_DNA"/>
</dbReference>